<proteinExistence type="inferred from homology"/>
<dbReference type="STRING" id="1223802.SUTH_01862"/>
<gene>
    <name evidence="6" type="ORF">SUTH_01862</name>
</gene>
<dbReference type="InterPro" id="IPR012893">
    <property type="entry name" value="HipA-like_C"/>
</dbReference>
<dbReference type="InterPro" id="IPR017508">
    <property type="entry name" value="HipA_N1"/>
</dbReference>
<evidence type="ECO:0000259" key="4">
    <source>
        <dbReference type="Pfam" id="PF07804"/>
    </source>
</evidence>
<evidence type="ECO:0000313" key="6">
    <source>
        <dbReference type="EMBL" id="BAO29654.1"/>
    </source>
</evidence>
<dbReference type="KEGG" id="shd:SUTH_01862"/>
<keyword evidence="2" id="KW-0808">Transferase</keyword>
<dbReference type="RefSeq" id="WP_041098768.1">
    <property type="nucleotide sequence ID" value="NZ_AP012547.1"/>
</dbReference>
<comment type="similarity">
    <text evidence="1">Belongs to the HipA Ser/Thr kinase family.</text>
</comment>
<evidence type="ECO:0000256" key="2">
    <source>
        <dbReference type="ARBA" id="ARBA00022679"/>
    </source>
</evidence>
<dbReference type="Gene3D" id="1.10.1070.20">
    <property type="match status" value="1"/>
</dbReference>
<dbReference type="InterPro" id="IPR052028">
    <property type="entry name" value="HipA_Ser/Thr_kinase"/>
</dbReference>
<dbReference type="OrthoDB" id="9805913at2"/>
<dbReference type="AlphaFoldDB" id="W0SEJ0"/>
<dbReference type="NCBIfam" id="TIGR03071">
    <property type="entry name" value="couple_hipA"/>
    <property type="match status" value="1"/>
</dbReference>
<feature type="domain" description="HipA-like C-terminal" evidence="4">
    <location>
        <begin position="146"/>
        <end position="387"/>
    </location>
</feature>
<evidence type="ECO:0000259" key="5">
    <source>
        <dbReference type="Pfam" id="PF13657"/>
    </source>
</evidence>
<dbReference type="EMBL" id="AP012547">
    <property type="protein sequence ID" value="BAO29654.1"/>
    <property type="molecule type" value="Genomic_DNA"/>
</dbReference>
<evidence type="ECO:0000256" key="3">
    <source>
        <dbReference type="ARBA" id="ARBA00022777"/>
    </source>
</evidence>
<dbReference type="Pfam" id="PF07804">
    <property type="entry name" value="HipA_C"/>
    <property type="match status" value="1"/>
</dbReference>
<dbReference type="HOGENOM" id="CLU_030167_1_0_4"/>
<name>W0SEJ0_9PROT</name>
<keyword evidence="3" id="KW-0418">Kinase</keyword>
<dbReference type="PANTHER" id="PTHR37419">
    <property type="entry name" value="SERINE/THREONINE-PROTEIN KINASE TOXIN HIPA"/>
    <property type="match status" value="1"/>
</dbReference>
<reference evidence="6 7" key="1">
    <citation type="journal article" date="2014" name="Syst. Appl. Microbiol.">
        <title>Complete genomes of freshwater sulfur oxidizers Sulfuricella denitrificans skB26 and Sulfuritalea hydrogenivorans sk43H: genetic insights into the sulfur oxidation pathway of betaproteobacteria.</title>
        <authorList>
            <person name="Watanabe T."/>
            <person name="Kojima H."/>
            <person name="Fukui M."/>
        </authorList>
    </citation>
    <scope>NUCLEOTIDE SEQUENCE [LARGE SCALE GENOMIC DNA]</scope>
    <source>
        <strain evidence="6">DSM22779</strain>
    </source>
</reference>
<protein>
    <submittedName>
        <fullName evidence="6">HipA N-terminal domain-containing protein</fullName>
    </submittedName>
</protein>
<dbReference type="PANTHER" id="PTHR37419:SF1">
    <property type="entry name" value="SERINE_THREONINE-PROTEIN KINASE TOXIN HIPA"/>
    <property type="match status" value="1"/>
</dbReference>
<evidence type="ECO:0000313" key="7">
    <source>
        <dbReference type="Proteomes" id="UP000031637"/>
    </source>
</evidence>
<dbReference type="GO" id="GO:0004674">
    <property type="term" value="F:protein serine/threonine kinase activity"/>
    <property type="evidence" value="ECO:0007669"/>
    <property type="project" value="TreeGrafter"/>
</dbReference>
<dbReference type="Pfam" id="PF13657">
    <property type="entry name" value="Couple_hipA"/>
    <property type="match status" value="1"/>
</dbReference>
<dbReference type="Proteomes" id="UP000031637">
    <property type="component" value="Chromosome"/>
</dbReference>
<dbReference type="GO" id="GO:0005829">
    <property type="term" value="C:cytosol"/>
    <property type="evidence" value="ECO:0007669"/>
    <property type="project" value="TreeGrafter"/>
</dbReference>
<evidence type="ECO:0000256" key="1">
    <source>
        <dbReference type="ARBA" id="ARBA00010164"/>
    </source>
</evidence>
<feature type="domain" description="HipA N-terminal subdomain 1" evidence="5">
    <location>
        <begin position="4"/>
        <end position="101"/>
    </location>
</feature>
<organism evidence="6 7">
    <name type="scientific">Sulfuritalea hydrogenivorans sk43H</name>
    <dbReference type="NCBI Taxonomy" id="1223802"/>
    <lineage>
        <taxon>Bacteria</taxon>
        <taxon>Pseudomonadati</taxon>
        <taxon>Pseudomonadota</taxon>
        <taxon>Betaproteobacteria</taxon>
        <taxon>Nitrosomonadales</taxon>
        <taxon>Sterolibacteriaceae</taxon>
        <taxon>Sulfuritalea</taxon>
    </lineage>
</organism>
<sequence>MSQLRVLSDGVWIGTLDVTEGRWSFAYAPEWTHHPLAPGFPLTVRDYQDAGEHRPVEWFFENLLPEGRLRELIAFRDRIDPRDSWAFLVRHGQDTAGALSLVPVNPDGEVPGEVLVPLSQEDLQAKIEESRKRNLPLMASWDDIRMSLAGAQEKLGLRIDPDGVMFLPEGTAASTHIVKPENASADFPFCPANEFFCMRLADELKVPVPQVSLRHLPEPLYIIERFDRNRPKPKKGEGASPIKRLHQIDLCQALGVSPSRKYESEGGLGLHHLFEVLLGPFIDRPAVAVNAVIQWVAFNYLIGNLDAHAKNIAFLLRGQKAEVAPFYDMLCVEAYLPRATMSMSIAGENKPGWVEGIHWDALAYEAIVAPRLVRGVLSRMSNALPDAISKVIGDERLLPVERDFIRTKILPVIAERQEFLVDALASLHVPLADLINSRELSAEVVDRLKSLPTT</sequence>
<accession>W0SEJ0</accession>
<keyword evidence="7" id="KW-1185">Reference proteome</keyword>